<dbReference type="RefSeq" id="WP_015810683.1">
    <property type="nucleotide sequence ID" value="NC_013037.1"/>
</dbReference>
<gene>
    <name evidence="2" type="ordered locus">Dfer_1180</name>
</gene>
<evidence type="ECO:0008006" key="4">
    <source>
        <dbReference type="Google" id="ProtNLM"/>
    </source>
</evidence>
<feature type="signal peptide" evidence="1">
    <location>
        <begin position="1"/>
        <end position="23"/>
    </location>
</feature>
<reference evidence="2 3" key="1">
    <citation type="journal article" date="2009" name="Stand. Genomic Sci.">
        <title>Complete genome sequence of Dyadobacter fermentans type strain (NS114).</title>
        <authorList>
            <person name="Lang E."/>
            <person name="Lapidus A."/>
            <person name="Chertkov O."/>
            <person name="Brettin T."/>
            <person name="Detter J.C."/>
            <person name="Han C."/>
            <person name="Copeland A."/>
            <person name="Glavina Del Rio T."/>
            <person name="Nolan M."/>
            <person name="Chen F."/>
            <person name="Lucas S."/>
            <person name="Tice H."/>
            <person name="Cheng J.F."/>
            <person name="Land M."/>
            <person name="Hauser L."/>
            <person name="Chang Y.J."/>
            <person name="Jeffries C.D."/>
            <person name="Kopitz M."/>
            <person name="Bruce D."/>
            <person name="Goodwin L."/>
            <person name="Pitluck S."/>
            <person name="Ovchinnikova G."/>
            <person name="Pati A."/>
            <person name="Ivanova N."/>
            <person name="Mavrommatis K."/>
            <person name="Chen A."/>
            <person name="Palaniappan K."/>
            <person name="Chain P."/>
            <person name="Bristow J."/>
            <person name="Eisen J.A."/>
            <person name="Markowitz V."/>
            <person name="Hugenholtz P."/>
            <person name="Goker M."/>
            <person name="Rohde M."/>
            <person name="Kyrpides N.C."/>
            <person name="Klenk H.P."/>
        </authorList>
    </citation>
    <scope>NUCLEOTIDE SEQUENCE [LARGE SCALE GENOMIC DNA]</scope>
    <source>
        <strain evidence="3">ATCC 700827 / DSM 18053 / CIP 107007 / KCTC 52180 / NS114</strain>
    </source>
</reference>
<organism evidence="2 3">
    <name type="scientific">Dyadobacter fermentans (strain ATCC 700827 / DSM 18053 / CIP 107007 / KCTC 52180 / NS114)</name>
    <dbReference type="NCBI Taxonomy" id="471854"/>
    <lineage>
        <taxon>Bacteria</taxon>
        <taxon>Pseudomonadati</taxon>
        <taxon>Bacteroidota</taxon>
        <taxon>Cytophagia</taxon>
        <taxon>Cytophagales</taxon>
        <taxon>Spirosomataceae</taxon>
        <taxon>Dyadobacter</taxon>
    </lineage>
</organism>
<evidence type="ECO:0000313" key="2">
    <source>
        <dbReference type="EMBL" id="ACT92429.1"/>
    </source>
</evidence>
<dbReference type="OrthoDB" id="957182at2"/>
<accession>C6W569</accession>
<dbReference type="STRING" id="471854.Dfer_1180"/>
<dbReference type="Proteomes" id="UP000002011">
    <property type="component" value="Chromosome"/>
</dbReference>
<dbReference type="eggNOG" id="ENOG502ZMZK">
    <property type="taxonomic scope" value="Bacteria"/>
</dbReference>
<dbReference type="HOGENOM" id="CLU_1616395_0_0_10"/>
<evidence type="ECO:0000256" key="1">
    <source>
        <dbReference type="SAM" id="SignalP"/>
    </source>
</evidence>
<keyword evidence="1" id="KW-0732">Signal</keyword>
<dbReference type="AlphaFoldDB" id="C6W569"/>
<protein>
    <recommendedName>
        <fullName evidence="4">Lipoprotein</fullName>
    </recommendedName>
</protein>
<dbReference type="KEGG" id="dfe:Dfer_1180"/>
<proteinExistence type="predicted"/>
<keyword evidence="3" id="KW-1185">Reference proteome</keyword>
<name>C6W569_DYAFD</name>
<evidence type="ECO:0000313" key="3">
    <source>
        <dbReference type="Proteomes" id="UP000002011"/>
    </source>
</evidence>
<feature type="chain" id="PRO_5002972254" description="Lipoprotein" evidence="1">
    <location>
        <begin position="24"/>
        <end position="164"/>
    </location>
</feature>
<sequence length="164" mass="17843">MLLLRVPVALVLAGLLMVQCKSAHSTLSVARMAGYTPAARDQILFLNFRITGTAGGGEEVTLASATAGEGKLKYLARPVRFPYQIRAVPRYSSSAIEREMVFEHPLFKSAEVSDPSGHLKQAEVRAGEGNILVRLQAHSGLNQLELFSVSPDKGTIKIYTLDFK</sequence>
<dbReference type="EMBL" id="CP001619">
    <property type="protein sequence ID" value="ACT92429.1"/>
    <property type="molecule type" value="Genomic_DNA"/>
</dbReference>